<dbReference type="InterPro" id="IPR051412">
    <property type="entry name" value="Formin_Homology_Diaphanous_sf"/>
</dbReference>
<proteinExistence type="predicted"/>
<sequence>MGGAASAQAQAPPHMETPAPPFPPARLAEKGPPVGGLRSMKRLRRLLYIKAYNAKPEGTTIDELFRRYRRVNAAGVGVLAREDIKAAIGLTAPWFDELLAHYTCGALDEVGFDLFVDFLATGALPPAPPGRRGAAAPPPKLPAARRAAPASPSRAAAPASPSKAPPSPKPRRAPRTPPASPGAPAPPGAAGARSPFAPAPPSPSSLPPLETAAAPAPAKSLFREPVAEAPSPVVAEAPSPVVAEAPGAAPVRAATSDALEPVDECALAVLPGDAVIAAGDHLRFRRPGPAKPLWRKREVVLQERIVQGRTRVIQRIVQYTTVDVSGAVQELVETERSSTEVVHMECKETGEFAHRETSEYEQLETFNGQAVAENRGNEEYYHLKSAEDEVEFMESNNMPNRAGAPGDAPPGTPGGAPGGRPHSAGTPHSRTPHGAPSPASYDAMPEGWNPPPVDVPGVAVDASGQAVYADTGLPLSPEDFDIFQRAAFAQREAYAAYAAEQYAQQQAYARQQSGDFSASPPDAASPDAAYAAEQYAQQRAYARQQSGDFGAAPPDAASPGGAAADARGPFPGAPGFPPGFAPGFAPPPPRESAEFGFGGDEPPRFAGDLDDVFGAPPARPRAPPRRAAPDPDDYLDDASFAGYARPGAGFDGGGDGVLRFHDDDDLEDDLELDRALDGGSPDGRDRRAATATTETYSAELPQHHTASAETLGTVGDLPPPLAKVSGDGGAPAPLSTPVDADLD</sequence>
<dbReference type="InParanoid" id="F0YE42"/>
<feature type="region of interest" description="Disordered" evidence="1">
    <location>
        <begin position="126"/>
        <end position="215"/>
    </location>
</feature>
<dbReference type="GeneID" id="20228480"/>
<dbReference type="OMA" id="HRETSEY"/>
<dbReference type="AlphaFoldDB" id="F0YE42"/>
<keyword evidence="3" id="KW-1185">Reference proteome</keyword>
<reference evidence="2 3" key="1">
    <citation type="journal article" date="2011" name="Proc. Natl. Acad. Sci. U.S.A.">
        <title>Niche of harmful alga Aureococcus anophagefferens revealed through ecogenomics.</title>
        <authorList>
            <person name="Gobler C.J."/>
            <person name="Berry D.L."/>
            <person name="Dyhrman S.T."/>
            <person name="Wilhelm S.W."/>
            <person name="Salamov A."/>
            <person name="Lobanov A.V."/>
            <person name="Zhang Y."/>
            <person name="Collier J.L."/>
            <person name="Wurch L.L."/>
            <person name="Kustka A.B."/>
            <person name="Dill B.D."/>
            <person name="Shah M."/>
            <person name="VerBerkmoes N.C."/>
            <person name="Kuo A."/>
            <person name="Terry A."/>
            <person name="Pangilinan J."/>
            <person name="Lindquist E.A."/>
            <person name="Lucas S."/>
            <person name="Paulsen I.T."/>
            <person name="Hattenrath-Lehmann T.K."/>
            <person name="Talmage S.C."/>
            <person name="Walker E.A."/>
            <person name="Koch F."/>
            <person name="Burson A.M."/>
            <person name="Marcoval M.A."/>
            <person name="Tang Y.Z."/>
            <person name="Lecleir G.R."/>
            <person name="Coyne K.J."/>
            <person name="Berg G.M."/>
            <person name="Bertrand E.M."/>
            <person name="Saito M.A."/>
            <person name="Gladyshev V.N."/>
            <person name="Grigoriev I.V."/>
        </authorList>
    </citation>
    <scope>NUCLEOTIDE SEQUENCE [LARGE SCALE GENOMIC DNA]</scope>
    <source>
        <strain evidence="3">CCMP 1984</strain>
    </source>
</reference>
<feature type="compositionally biased region" description="Low complexity" evidence="1">
    <location>
        <begin position="142"/>
        <end position="162"/>
    </location>
</feature>
<dbReference type="GO" id="GO:0005884">
    <property type="term" value="C:actin filament"/>
    <property type="evidence" value="ECO:0007669"/>
    <property type="project" value="TreeGrafter"/>
</dbReference>
<feature type="compositionally biased region" description="Pro residues" evidence="1">
    <location>
        <begin position="197"/>
        <end position="206"/>
    </location>
</feature>
<feature type="compositionally biased region" description="Basic and acidic residues" evidence="1">
    <location>
        <begin position="672"/>
        <end position="688"/>
    </location>
</feature>
<dbReference type="EMBL" id="GL833134">
    <property type="protein sequence ID" value="EGB06491.1"/>
    <property type="molecule type" value="Genomic_DNA"/>
</dbReference>
<feature type="compositionally biased region" description="Low complexity" evidence="1">
    <location>
        <begin position="126"/>
        <end position="135"/>
    </location>
</feature>
<feature type="compositionally biased region" description="Low complexity" evidence="1">
    <location>
        <begin position="1"/>
        <end position="13"/>
    </location>
</feature>
<feature type="region of interest" description="Disordered" evidence="1">
    <location>
        <begin position="1"/>
        <end position="36"/>
    </location>
</feature>
<dbReference type="RefSeq" id="XP_009038675.1">
    <property type="nucleotide sequence ID" value="XM_009040427.1"/>
</dbReference>
<name>F0YE42_AURAN</name>
<dbReference type="KEGG" id="aaf:AURANDRAFT_71960"/>
<protein>
    <submittedName>
        <fullName evidence="2">Uncharacterized protein</fullName>
    </submittedName>
</protein>
<feature type="compositionally biased region" description="Pro residues" evidence="1">
    <location>
        <begin position="571"/>
        <end position="590"/>
    </location>
</feature>
<dbReference type="OrthoDB" id="74915at2759"/>
<dbReference type="eggNOG" id="ENOG502RYBE">
    <property type="taxonomic scope" value="Eukaryota"/>
</dbReference>
<feature type="region of interest" description="Disordered" evidence="1">
    <location>
        <begin position="396"/>
        <end position="445"/>
    </location>
</feature>
<feature type="compositionally biased region" description="Pro residues" evidence="1">
    <location>
        <begin position="175"/>
        <end position="187"/>
    </location>
</feature>
<dbReference type="GO" id="GO:0030041">
    <property type="term" value="P:actin filament polymerization"/>
    <property type="evidence" value="ECO:0007669"/>
    <property type="project" value="TreeGrafter"/>
</dbReference>
<dbReference type="PANTHER" id="PTHR45691:SF6">
    <property type="entry name" value="PROTEIN DIAPHANOUS"/>
    <property type="match status" value="1"/>
</dbReference>
<dbReference type="PANTHER" id="PTHR45691">
    <property type="entry name" value="PROTEIN DIAPHANOUS"/>
    <property type="match status" value="1"/>
</dbReference>
<feature type="compositionally biased region" description="Low complexity" evidence="1">
    <location>
        <begin position="503"/>
        <end position="570"/>
    </location>
</feature>
<feature type="region of interest" description="Disordered" evidence="1">
    <location>
        <begin position="503"/>
        <end position="743"/>
    </location>
</feature>
<accession>F0YE42</accession>
<dbReference type="Proteomes" id="UP000002729">
    <property type="component" value="Unassembled WGS sequence"/>
</dbReference>
<organism evidence="3">
    <name type="scientific">Aureococcus anophagefferens</name>
    <name type="common">Harmful bloom alga</name>
    <dbReference type="NCBI Taxonomy" id="44056"/>
    <lineage>
        <taxon>Eukaryota</taxon>
        <taxon>Sar</taxon>
        <taxon>Stramenopiles</taxon>
        <taxon>Ochrophyta</taxon>
        <taxon>Pelagophyceae</taxon>
        <taxon>Pelagomonadales</taxon>
        <taxon>Pelagomonadaceae</taxon>
        <taxon>Aureococcus</taxon>
    </lineage>
</organism>
<evidence type="ECO:0000256" key="1">
    <source>
        <dbReference type="SAM" id="MobiDB-lite"/>
    </source>
</evidence>
<evidence type="ECO:0000313" key="3">
    <source>
        <dbReference type="Proteomes" id="UP000002729"/>
    </source>
</evidence>
<evidence type="ECO:0000313" key="2">
    <source>
        <dbReference type="EMBL" id="EGB06491.1"/>
    </source>
</evidence>
<gene>
    <name evidence="2" type="ORF">AURANDRAFT_71960</name>
</gene>